<evidence type="ECO:0000313" key="2">
    <source>
        <dbReference type="Proteomes" id="UP000265520"/>
    </source>
</evidence>
<organism evidence="1 2">
    <name type="scientific">Trifolium medium</name>
    <dbReference type="NCBI Taxonomy" id="97028"/>
    <lineage>
        <taxon>Eukaryota</taxon>
        <taxon>Viridiplantae</taxon>
        <taxon>Streptophyta</taxon>
        <taxon>Embryophyta</taxon>
        <taxon>Tracheophyta</taxon>
        <taxon>Spermatophyta</taxon>
        <taxon>Magnoliopsida</taxon>
        <taxon>eudicotyledons</taxon>
        <taxon>Gunneridae</taxon>
        <taxon>Pentapetalae</taxon>
        <taxon>rosids</taxon>
        <taxon>fabids</taxon>
        <taxon>Fabales</taxon>
        <taxon>Fabaceae</taxon>
        <taxon>Papilionoideae</taxon>
        <taxon>50 kb inversion clade</taxon>
        <taxon>NPAAA clade</taxon>
        <taxon>Hologalegina</taxon>
        <taxon>IRL clade</taxon>
        <taxon>Trifolieae</taxon>
        <taxon>Trifolium</taxon>
    </lineage>
</organism>
<reference evidence="1 2" key="1">
    <citation type="journal article" date="2018" name="Front. Plant Sci.">
        <title>Red Clover (Trifolium pratense) and Zigzag Clover (T. medium) - A Picture of Genomic Similarities and Differences.</title>
        <authorList>
            <person name="Dluhosova J."/>
            <person name="Istvanek J."/>
            <person name="Nedelnik J."/>
            <person name="Repkova J."/>
        </authorList>
    </citation>
    <scope>NUCLEOTIDE SEQUENCE [LARGE SCALE GENOMIC DNA]</scope>
    <source>
        <strain evidence="2">cv. 10/8</strain>
        <tissue evidence="1">Leaf</tissue>
    </source>
</reference>
<comment type="caution">
    <text evidence="1">The sequence shown here is derived from an EMBL/GenBank/DDBJ whole genome shotgun (WGS) entry which is preliminary data.</text>
</comment>
<protein>
    <submittedName>
        <fullName evidence="1">Uncharacterized protein</fullName>
    </submittedName>
</protein>
<dbReference type="Proteomes" id="UP000265520">
    <property type="component" value="Unassembled WGS sequence"/>
</dbReference>
<evidence type="ECO:0000313" key="1">
    <source>
        <dbReference type="EMBL" id="MCI39257.1"/>
    </source>
</evidence>
<sequence>YMRPLPSGDPLRPCEHEAIIEEEVEVEGTLATSLTGKINRMRQIAEDLLASGELPEGSCAQRDVQEIWEAENYARQYHMRGGGSGHATQ</sequence>
<dbReference type="EMBL" id="LXQA010265404">
    <property type="protein sequence ID" value="MCI39257.1"/>
    <property type="molecule type" value="Genomic_DNA"/>
</dbReference>
<proteinExistence type="predicted"/>
<keyword evidence="2" id="KW-1185">Reference proteome</keyword>
<accession>A0A392RSX6</accession>
<dbReference type="AlphaFoldDB" id="A0A392RSX6"/>
<feature type="non-terminal residue" evidence="1">
    <location>
        <position position="1"/>
    </location>
</feature>
<name>A0A392RSX6_9FABA</name>